<proteinExistence type="predicted"/>
<dbReference type="AlphaFoldDB" id="Q5QMC9"/>
<keyword evidence="2" id="KW-1133">Transmembrane helix</keyword>
<feature type="compositionally biased region" description="Basic and acidic residues" evidence="1">
    <location>
        <begin position="34"/>
        <end position="48"/>
    </location>
</feature>
<protein>
    <submittedName>
        <fullName evidence="3">BLE2 protein-like</fullName>
    </submittedName>
</protein>
<evidence type="ECO:0000256" key="2">
    <source>
        <dbReference type="SAM" id="Phobius"/>
    </source>
</evidence>
<keyword evidence="2" id="KW-0472">Membrane</keyword>
<dbReference type="InterPro" id="IPR016024">
    <property type="entry name" value="ARM-type_fold"/>
</dbReference>
<evidence type="ECO:0000313" key="3">
    <source>
        <dbReference type="EMBL" id="BAD73420.1"/>
    </source>
</evidence>
<sequence length="837" mass="93547">MGGLSRRRREQREGGAAGSKLQMTTRRRGGSFGRAERDDGHDWNDGGEGRLIGIRITPRGDVRQGSVEVGTLMVVDVRDLSLLLLATPSTAPAAPAAAWRWHAPTNPPLPPLPVPALEGDDTAVTSPARPRERSRTVFGGSQKPEDQLFIRVPLSMLHRDELTHVGLGSWRKNTIKNGEASKGSSSVRQNQRNVLVRMFCPKRHVKMTIFQTTLTWMEAAALVACIFISFRRLLKQDYVDPKDKVKDDHKNIRGSLNVFYGLALAHSMSYYILIVAFQFLVAPLVRLVHSSYKLHDWGMDAVSEYTAKKLWAFIRYNVREALEMNLITFGKELARSDSIDDQLKGVRILDYIIRWEKQHLSRAGVLDIYKIEKYKGRVLTSIRASTETLERVVNMLGLNLKSLEEEETRGHAASIVLELAPYLLFENLPAMPQLIASLLTTGRERINEGPHDINSVELTCYGVKILERLVENPDNRRSVADANVVLSKIVELLNFRDDCKVPVPDETENRSQEEIVEASLNVLHKLVSTTGETGEALRSTISKNSEIMSNIRKILYQHDNKNSSLSVHAVKILSCLAMHETAREVIGSSCQIVRKLVSSVLPRPMDIVQDGNNGSTVADSAAQALVLLSTGSEYNRATILDKINLEELVGMLFDASMEQRIMIAHLLKHLRTYSGPGYGNQLKKVIDGSLPKLLEEIKVAVQKLDNPEFPDGQPSHAHRFATPCKPLILIRLYRVPTLQWIRMLKMVLSVCKSPTTDFPGIRRVTLSQMKWLIKNNEDYVGVFKRYEMDKALKEVAETATELESFELFCSGSGVGKHDEPISSAVRSTLALLAGDSA</sequence>
<accession>Q5QMC9</accession>
<dbReference type="PANTHER" id="PTHR33115:SF24">
    <property type="entry name" value="OS01G0522400 PROTEIN"/>
    <property type="match status" value="1"/>
</dbReference>
<dbReference type="EMBL" id="AP003276">
    <property type="protein sequence ID" value="BAD73420.1"/>
    <property type="molecule type" value="Genomic_DNA"/>
</dbReference>
<dbReference type="PANTHER" id="PTHR33115">
    <property type="entry name" value="ARM REPEAT SUPERFAMILY PROTEIN"/>
    <property type="match status" value="1"/>
</dbReference>
<evidence type="ECO:0000256" key="1">
    <source>
        <dbReference type="SAM" id="MobiDB-lite"/>
    </source>
</evidence>
<dbReference type="SUPFAM" id="SSF48371">
    <property type="entry name" value="ARM repeat"/>
    <property type="match status" value="1"/>
</dbReference>
<dbReference type="InterPro" id="IPR011989">
    <property type="entry name" value="ARM-like"/>
</dbReference>
<organism evidence="3">
    <name type="scientific">Oryza sativa subsp. japonica</name>
    <name type="common">Rice</name>
    <dbReference type="NCBI Taxonomy" id="39947"/>
    <lineage>
        <taxon>Eukaryota</taxon>
        <taxon>Viridiplantae</taxon>
        <taxon>Streptophyta</taxon>
        <taxon>Embryophyta</taxon>
        <taxon>Tracheophyta</taxon>
        <taxon>Spermatophyta</taxon>
        <taxon>Magnoliopsida</taxon>
        <taxon>Liliopsida</taxon>
        <taxon>Poales</taxon>
        <taxon>Poaceae</taxon>
        <taxon>BOP clade</taxon>
        <taxon>Oryzoideae</taxon>
        <taxon>Oryzeae</taxon>
        <taxon>Oryzinae</taxon>
        <taxon>Oryza</taxon>
        <taxon>Oryza sativa</taxon>
    </lineage>
</organism>
<dbReference type="Proteomes" id="UP000817658">
    <property type="component" value="Chromosome 1"/>
</dbReference>
<dbReference type="Gene3D" id="1.25.10.10">
    <property type="entry name" value="Leucine-rich Repeat Variant"/>
    <property type="match status" value="1"/>
</dbReference>
<name>Q5QMC9_ORYSJ</name>
<feature type="transmembrane region" description="Helical" evidence="2">
    <location>
        <begin position="207"/>
        <end position="230"/>
    </location>
</feature>
<reference evidence="3" key="1">
    <citation type="journal article" date="2002" name="Nature">
        <title>The genome sequence and structure of rice chromosome 1.</title>
        <authorList>
            <person name="Sasaki T."/>
            <person name="Matsumoto T."/>
            <person name="Yamamoto K."/>
            <person name="Sakata K."/>
            <person name="Baba T."/>
            <person name="Katayose Y."/>
            <person name="Wu J."/>
            <person name="Niimura Y."/>
            <person name="Cheng Z."/>
            <person name="Nagamura Y."/>
            <person name="Antonio B.A."/>
            <person name="Kanamori H."/>
            <person name="Hosokawa S."/>
            <person name="Masukawa M."/>
            <person name="Arikawa K."/>
            <person name="Chiden Y."/>
            <person name="Hayashi M."/>
            <person name="Okamoto M."/>
            <person name="Ando T."/>
            <person name="Aoki H."/>
            <person name="Arita K."/>
            <person name="Hamada M."/>
            <person name="Harada C."/>
            <person name="Hijishita S."/>
            <person name="Honda M."/>
            <person name="Ichikawa Y."/>
            <person name="Idonuma A."/>
            <person name="Iijima M."/>
            <person name="Ikeda M."/>
            <person name="Ikeno M."/>
            <person name="Itoh S."/>
            <person name="Itoh T."/>
            <person name="Itoh Y."/>
            <person name="Itoh Y."/>
            <person name="Iwabuchi A."/>
            <person name="Kamiya K."/>
            <person name="Karasawa W."/>
            <person name="Katagiri S."/>
            <person name="Kikuta A."/>
            <person name="Kobayashi N."/>
            <person name="Kono I."/>
            <person name="Machita K."/>
            <person name="Maehara T."/>
            <person name="Mizuno H."/>
            <person name="Mizubayashi T."/>
            <person name="Mukai Y."/>
            <person name="Nagasaki H."/>
            <person name="Nakashima M."/>
            <person name="Nakama Y."/>
            <person name="Nakamichi Y."/>
            <person name="Nakamura M."/>
            <person name="Namiki N."/>
            <person name="Negishi M."/>
            <person name="Ohta I."/>
            <person name="Ono N."/>
            <person name="Saji S."/>
            <person name="Sakai K."/>
            <person name="Shibata M."/>
            <person name="Shimokawa T."/>
            <person name="Shomura A."/>
            <person name="Song J."/>
            <person name="Takazaki Y."/>
            <person name="Terasawa K."/>
            <person name="Tsuji K."/>
            <person name="Waki K."/>
            <person name="Yamagata H."/>
            <person name="Yamane H."/>
            <person name="Yoshiki S."/>
            <person name="Yoshihara R."/>
            <person name="Yukawa K."/>
            <person name="Zhong H."/>
            <person name="Iwama H."/>
            <person name="Endo T."/>
            <person name="Ito H."/>
            <person name="Hahn J.H."/>
            <person name="Kim H.I."/>
            <person name="Eun M.Y."/>
            <person name="Yano M."/>
            <person name="Jiang J."/>
            <person name="Gojobori T."/>
        </authorList>
    </citation>
    <scope>NUCLEOTIDE SEQUENCE [LARGE SCALE GENOMIC DNA]</scope>
</reference>
<gene>
    <name evidence="3" type="primary">P0516D04.19</name>
</gene>
<feature type="region of interest" description="Disordered" evidence="1">
    <location>
        <begin position="1"/>
        <end position="52"/>
    </location>
</feature>
<keyword evidence="2" id="KW-0812">Transmembrane</keyword>
<feature type="region of interest" description="Disordered" evidence="1">
    <location>
        <begin position="120"/>
        <end position="140"/>
    </location>
</feature>